<keyword evidence="4" id="KW-0472">Membrane</keyword>
<dbReference type="PANTHER" id="PTHR35518">
    <property type="entry name" value="MAINTENANCE OF TELOMOERE CAPPING"/>
    <property type="match status" value="1"/>
</dbReference>
<evidence type="ECO:0000313" key="7">
    <source>
        <dbReference type="Proteomes" id="UP000054928"/>
    </source>
</evidence>
<evidence type="ECO:0000256" key="2">
    <source>
        <dbReference type="ARBA" id="ARBA00022692"/>
    </source>
</evidence>
<feature type="signal peptide" evidence="5">
    <location>
        <begin position="1"/>
        <end position="23"/>
    </location>
</feature>
<dbReference type="GeneID" id="36396863"/>
<evidence type="ECO:0000313" key="6">
    <source>
        <dbReference type="EMBL" id="CEG45517.1"/>
    </source>
</evidence>
<protein>
    <submittedName>
        <fullName evidence="6">PLC-like phosphodiesterase, TIM beta/alpha-barrel domain</fullName>
    </submittedName>
</protein>
<evidence type="ECO:0000256" key="3">
    <source>
        <dbReference type="ARBA" id="ARBA00022989"/>
    </source>
</evidence>
<dbReference type="InterPro" id="IPR017946">
    <property type="entry name" value="PLC-like_Pdiesterase_TIM-brl"/>
</dbReference>
<dbReference type="GO" id="GO:0006629">
    <property type="term" value="P:lipid metabolic process"/>
    <property type="evidence" value="ECO:0007669"/>
    <property type="project" value="InterPro"/>
</dbReference>
<organism evidence="6 7">
    <name type="scientific">Plasmopara halstedii</name>
    <name type="common">Downy mildew of sunflower</name>
    <dbReference type="NCBI Taxonomy" id="4781"/>
    <lineage>
        <taxon>Eukaryota</taxon>
        <taxon>Sar</taxon>
        <taxon>Stramenopiles</taxon>
        <taxon>Oomycota</taxon>
        <taxon>Peronosporomycetes</taxon>
        <taxon>Peronosporales</taxon>
        <taxon>Peronosporaceae</taxon>
        <taxon>Plasmopara</taxon>
    </lineage>
</organism>
<dbReference type="PANTHER" id="PTHR35518:SF2">
    <property type="entry name" value="MAINTENANCE OF TELOMERE CAPPING PROTEIN 6"/>
    <property type="match status" value="1"/>
</dbReference>
<dbReference type="Gene3D" id="3.20.20.190">
    <property type="entry name" value="Phosphatidylinositol (PI) phosphodiesterase"/>
    <property type="match status" value="1"/>
</dbReference>
<dbReference type="EMBL" id="CCYD01001583">
    <property type="protein sequence ID" value="CEG45517.1"/>
    <property type="molecule type" value="Genomic_DNA"/>
</dbReference>
<comment type="subcellular location">
    <subcellularLocation>
        <location evidence="1">Membrane</location>
    </subcellularLocation>
</comment>
<evidence type="ECO:0000256" key="4">
    <source>
        <dbReference type="ARBA" id="ARBA00023136"/>
    </source>
</evidence>
<dbReference type="OrthoDB" id="7984201at2759"/>
<dbReference type="Proteomes" id="UP000054928">
    <property type="component" value="Unassembled WGS sequence"/>
</dbReference>
<evidence type="ECO:0000256" key="1">
    <source>
        <dbReference type="ARBA" id="ARBA00004370"/>
    </source>
</evidence>
<proteinExistence type="predicted"/>
<dbReference type="SUPFAM" id="SSF51695">
    <property type="entry name" value="PLC-like phosphodiesterases"/>
    <property type="match status" value="1"/>
</dbReference>
<sequence>MFLARVTAFVFVGVFGLPSTVESMKTEAKVCNITSGHLKFLVNDLPTTFGLNTCVANNAGTIVKAVASTLWSSCGVLDIYDLFRNKDIQKLHQLMVSIAANPAKISPLVYEYMANQTVGTMDNLCDAFSDAIGPCGEKVIPKLLPALLKDDVCCAQISELIELLNIVVPPNRKLDFYVVNELIDGANRFFCSKKGDVSCGYDMYSQLTSMYTVETFDFFHHVVFPFMTIGGGDKCAGLSGKSYTDTASRTRAKTINFGCCIHQMRPLIQTFQAAFKYITSDNFWDIVSGMVVFDAARGKFVDTLAGTESCEFEGDKCKDPKGMADDIKMLRHPGTAKSDMNELIDTDCKMVGKCNGDNTICSQVCETGSVVVPTWLRSTLEYQQNLAFKGPLCLAQIPASHNSAITLANGFGNRDQLFNRNASPHKPWSYTKTNNQMLSLTDQLNVGIRFVEIDTHYFLNDLHTGHCGNLESKTLSEIAALFGKTLSNYGQYNWGPELLGCFPSVSGIKASEQPLTRDTFKEIKAWIDTNPNEFVFVYVDTADDMKRTRKFGAIDVLLTEVFGELLVPREMLDDLALHYWKGASISNFQKAGYQVLALSNAKTRVAFNLHKVCNNVEELRADFLDHVPDKNHEINGITIYSEYNWIRTWSEQLRYISLSASGRLTRDLPVLYDAKTIPKFLRWDLNLIALDNVDISKMTALVWSWAEDEPSTTDPDAYVFMNANGRWVASTTARKRFRACWNEQKLTWSIEPFAMRCSSQTTFKGPTDPYQNHLLHQLLVAQKIKGTSVVINVKIPSGTK</sequence>
<dbReference type="RefSeq" id="XP_024581886.1">
    <property type="nucleotide sequence ID" value="XM_024716271.1"/>
</dbReference>
<dbReference type="GO" id="GO:0016020">
    <property type="term" value="C:membrane"/>
    <property type="evidence" value="ECO:0007669"/>
    <property type="project" value="UniProtKB-SubCell"/>
</dbReference>
<name>A0A0P1AWH3_PLAHL</name>
<dbReference type="AlphaFoldDB" id="A0A0P1AWH3"/>
<keyword evidence="2" id="KW-0812">Transmembrane</keyword>
<reference evidence="7" key="1">
    <citation type="submission" date="2014-09" db="EMBL/GenBank/DDBJ databases">
        <authorList>
            <person name="Sharma Rahul"/>
            <person name="Thines Marco"/>
        </authorList>
    </citation>
    <scope>NUCLEOTIDE SEQUENCE [LARGE SCALE GENOMIC DNA]</scope>
</reference>
<keyword evidence="5" id="KW-0732">Signal</keyword>
<dbReference type="InterPro" id="IPR051008">
    <property type="entry name" value="Telomere_Capping_Maintenance"/>
</dbReference>
<dbReference type="GO" id="GO:0008081">
    <property type="term" value="F:phosphoric diester hydrolase activity"/>
    <property type="evidence" value="ECO:0007669"/>
    <property type="project" value="InterPro"/>
</dbReference>
<keyword evidence="3" id="KW-1133">Transmembrane helix</keyword>
<accession>A0A0P1AWH3</accession>
<feature type="chain" id="PRO_5006058983" evidence="5">
    <location>
        <begin position="24"/>
        <end position="800"/>
    </location>
</feature>
<evidence type="ECO:0000256" key="5">
    <source>
        <dbReference type="SAM" id="SignalP"/>
    </source>
</evidence>
<keyword evidence="7" id="KW-1185">Reference proteome</keyword>